<reference evidence="3" key="1">
    <citation type="journal article" date="2019" name="Int. J. Syst. Evol. Microbiol.">
        <title>The Global Catalogue of Microorganisms (GCM) 10K type strain sequencing project: providing services to taxonomists for standard genome sequencing and annotation.</title>
        <authorList>
            <consortium name="The Broad Institute Genomics Platform"/>
            <consortium name="The Broad Institute Genome Sequencing Center for Infectious Disease"/>
            <person name="Wu L."/>
            <person name="Ma J."/>
        </authorList>
    </citation>
    <scope>NUCLEOTIDE SEQUENCE [LARGE SCALE GENOMIC DNA]</scope>
    <source>
        <strain evidence="3">DFY41</strain>
    </source>
</reference>
<protein>
    <submittedName>
        <fullName evidence="2">ATP-binding protein</fullName>
    </submittedName>
</protein>
<dbReference type="SUPFAM" id="SSF46894">
    <property type="entry name" value="C-terminal effector domain of the bipartite response regulators"/>
    <property type="match status" value="1"/>
</dbReference>
<dbReference type="InterPro" id="IPR016032">
    <property type="entry name" value="Sig_transdc_resp-reg_C-effctor"/>
</dbReference>
<dbReference type="PANTHER" id="PTHR47691:SF3">
    <property type="entry name" value="HTH-TYPE TRANSCRIPTIONAL REGULATOR RV0890C-RELATED"/>
    <property type="match status" value="1"/>
</dbReference>
<dbReference type="SMART" id="SM00421">
    <property type="entry name" value="HTH_LUXR"/>
    <property type="match status" value="1"/>
</dbReference>
<dbReference type="SUPFAM" id="SSF52540">
    <property type="entry name" value="P-loop containing nucleoside triphosphate hydrolases"/>
    <property type="match status" value="1"/>
</dbReference>
<keyword evidence="3" id="KW-1185">Reference proteome</keyword>
<gene>
    <name evidence="2" type="ORF">ACFPGP_01720</name>
</gene>
<dbReference type="PRINTS" id="PR00038">
    <property type="entry name" value="HTHLUXR"/>
</dbReference>
<dbReference type="Pfam" id="PF13401">
    <property type="entry name" value="AAA_22"/>
    <property type="match status" value="1"/>
</dbReference>
<dbReference type="PANTHER" id="PTHR47691">
    <property type="entry name" value="REGULATOR-RELATED"/>
    <property type="match status" value="1"/>
</dbReference>
<dbReference type="InterPro" id="IPR049945">
    <property type="entry name" value="AAA_22"/>
</dbReference>
<dbReference type="GO" id="GO:0005524">
    <property type="term" value="F:ATP binding"/>
    <property type="evidence" value="ECO:0007669"/>
    <property type="project" value="UniProtKB-KW"/>
</dbReference>
<dbReference type="InterPro" id="IPR027417">
    <property type="entry name" value="P-loop_NTPase"/>
</dbReference>
<evidence type="ECO:0000313" key="2">
    <source>
        <dbReference type="EMBL" id="MFC5175370.1"/>
    </source>
</evidence>
<dbReference type="InterPro" id="IPR000792">
    <property type="entry name" value="Tscrpt_reg_LuxR_C"/>
</dbReference>
<dbReference type="Gene3D" id="1.10.10.10">
    <property type="entry name" value="Winged helix-like DNA-binding domain superfamily/Winged helix DNA-binding domain"/>
    <property type="match status" value="1"/>
</dbReference>
<sequence length="889" mass="92433">MVSRTAWSHGVTDREHEVLVLVADHLTNAEIADRLTLSVRTVESHVTSLIRKLEVPDRRSLARRADALGLLRGPAHWPRPGGDFVGREAEAALLAGALAEHRVVTVAGPGGVGKTTLTTRVVEQAAADRPHGGWFVDLAQVGDARGVVPAVAAAVGVVEAPGGSLLEALLGVLSRTDGLLLLDNCEHVLAEVEHLVSTVVAACPRLTVVATSRARLGATYEWVYELPGLRRDDAVRLFRRRAAAAGGPAPEGPEVEALCARLEGMALAIELAAARYPSLGLDGLVTALADPLRLLGDGGTARQRSLRATIAWSVDLLDDEERAVLAACSVFASPFTVAAAQRVVGPELPEAAVALALGALADQHLMRADVGAPTTYRFLEVVRQYAADLLGSHADEVARRHGAWAGDELARLGAGARDATWCAGFDRLAVELRVALSRPTAPEGLGERFADELLQRGRLEEAQARYEQAAAGATGAERVRLLRRAAGAAAARLVGDEAIRLLVEARDAAVTVGDDAAAADALAWAAIHSELAPGIMAHPPTREATEARLTEARERAPAGSAAAATVEVAAAALLLGGHADRLEVGRAAAAQAAAAGAPVAASSALDAVCAAHLERGEIPAAMGAVEERGRLLDPLSVDAATAYPFNDFLLMGCEVSLAAGELRRAAAYADRLAALPCYRAYVHPPLARRLEVDVLAGDLVTAAAHGERFLASWEQAGRHRASTLAVGAYAMALGHGLRGDDAARAVWVEAAGELLAGRGWAVDAVELGWSPALDAVLLLDRDDPTGALARLSVDLDEPLWSQWAPALWRPWYAAALAEAVVLAGAPDAAVRLRAAAEAARANPVTAALVRRAAALEAGDRGAVAGSAAELEALGSAYQAGRSRRLAGVD</sequence>
<evidence type="ECO:0000259" key="1">
    <source>
        <dbReference type="PROSITE" id="PS50043"/>
    </source>
</evidence>
<organism evidence="2 3">
    <name type="scientific">Nocardioides taihuensis</name>
    <dbReference type="NCBI Taxonomy" id="1835606"/>
    <lineage>
        <taxon>Bacteria</taxon>
        <taxon>Bacillati</taxon>
        <taxon>Actinomycetota</taxon>
        <taxon>Actinomycetes</taxon>
        <taxon>Propionibacteriales</taxon>
        <taxon>Nocardioidaceae</taxon>
        <taxon>Nocardioides</taxon>
    </lineage>
</organism>
<dbReference type="Pfam" id="PF00196">
    <property type="entry name" value="GerE"/>
    <property type="match status" value="1"/>
</dbReference>
<proteinExistence type="predicted"/>
<keyword evidence="2" id="KW-0547">Nucleotide-binding</keyword>
<dbReference type="PROSITE" id="PS50043">
    <property type="entry name" value="HTH_LUXR_2"/>
    <property type="match status" value="1"/>
</dbReference>
<keyword evidence="2" id="KW-0067">ATP-binding</keyword>
<evidence type="ECO:0000313" key="3">
    <source>
        <dbReference type="Proteomes" id="UP001596087"/>
    </source>
</evidence>
<dbReference type="CDD" id="cd06170">
    <property type="entry name" value="LuxR_C_like"/>
    <property type="match status" value="1"/>
</dbReference>
<dbReference type="Gene3D" id="3.40.50.300">
    <property type="entry name" value="P-loop containing nucleotide triphosphate hydrolases"/>
    <property type="match status" value="1"/>
</dbReference>
<comment type="caution">
    <text evidence="2">The sequence shown here is derived from an EMBL/GenBank/DDBJ whole genome shotgun (WGS) entry which is preliminary data.</text>
</comment>
<accession>A0ABW0BDV2</accession>
<dbReference type="RefSeq" id="WP_378586025.1">
    <property type="nucleotide sequence ID" value="NZ_JBHSKD010000002.1"/>
</dbReference>
<dbReference type="EMBL" id="JBHSKD010000002">
    <property type="protein sequence ID" value="MFC5175370.1"/>
    <property type="molecule type" value="Genomic_DNA"/>
</dbReference>
<feature type="domain" description="HTH luxR-type" evidence="1">
    <location>
        <begin position="1"/>
        <end position="69"/>
    </location>
</feature>
<dbReference type="Proteomes" id="UP001596087">
    <property type="component" value="Unassembled WGS sequence"/>
</dbReference>
<dbReference type="InterPro" id="IPR036388">
    <property type="entry name" value="WH-like_DNA-bd_sf"/>
</dbReference>
<name>A0ABW0BDV2_9ACTN</name>